<evidence type="ECO:0000313" key="2">
    <source>
        <dbReference type="Proteomes" id="UP001556196"/>
    </source>
</evidence>
<dbReference type="EMBL" id="JBFOCI010000004">
    <property type="protein sequence ID" value="MEW9807117.1"/>
    <property type="molecule type" value="Genomic_DNA"/>
</dbReference>
<reference evidence="1 2" key="1">
    <citation type="submission" date="2024-06" db="EMBL/GenBank/DDBJ databases">
        <authorList>
            <person name="Tuo L."/>
        </authorList>
    </citation>
    <scope>NUCLEOTIDE SEQUENCE [LARGE SCALE GENOMIC DNA]</scope>
    <source>
        <strain evidence="1 2">ZMM04-5</strain>
    </source>
</reference>
<sequence>MSRGVRLRGGWLPWVLVPAGLLLFAGANAHLVYVAYQSQPDCVAHVSETGGGYRAAKPAC</sequence>
<accession>A0ABV3R2D6</accession>
<protein>
    <recommendedName>
        <fullName evidence="3">Transmembrane protein</fullName>
    </recommendedName>
</protein>
<keyword evidence="2" id="KW-1185">Reference proteome</keyword>
<comment type="caution">
    <text evidence="1">The sequence shown here is derived from an EMBL/GenBank/DDBJ whole genome shotgun (WGS) entry which is preliminary data.</text>
</comment>
<dbReference type="Proteomes" id="UP001556196">
    <property type="component" value="Unassembled WGS sequence"/>
</dbReference>
<evidence type="ECO:0008006" key="3">
    <source>
        <dbReference type="Google" id="ProtNLM"/>
    </source>
</evidence>
<gene>
    <name evidence="1" type="ORF">ABUE31_14080</name>
</gene>
<proteinExistence type="predicted"/>
<name>A0ABV3R2D6_9HYPH</name>
<dbReference type="RefSeq" id="WP_367724277.1">
    <property type="nucleotide sequence ID" value="NZ_JBFOCH010000050.1"/>
</dbReference>
<evidence type="ECO:0000313" key="1">
    <source>
        <dbReference type="EMBL" id="MEW9807117.1"/>
    </source>
</evidence>
<organism evidence="1 2">
    <name type="scientific">Mesorhizobium marinum</name>
    <dbReference type="NCBI Taxonomy" id="3228790"/>
    <lineage>
        <taxon>Bacteria</taxon>
        <taxon>Pseudomonadati</taxon>
        <taxon>Pseudomonadota</taxon>
        <taxon>Alphaproteobacteria</taxon>
        <taxon>Hyphomicrobiales</taxon>
        <taxon>Phyllobacteriaceae</taxon>
        <taxon>Mesorhizobium</taxon>
    </lineage>
</organism>